<reference evidence="3 4" key="1">
    <citation type="submission" date="2019-10" db="EMBL/GenBank/DDBJ databases">
        <title>New species of Slilvanegrellaceae.</title>
        <authorList>
            <person name="Pitt A."/>
            <person name="Hahn M.W."/>
        </authorList>
    </citation>
    <scope>NUCLEOTIDE SEQUENCE [LARGE SCALE GENOMIC DNA]</scope>
    <source>
        <strain evidence="3 4">SP-Ram-0.45-NSY-1</strain>
    </source>
</reference>
<keyword evidence="4" id="KW-1185">Reference proteome</keyword>
<evidence type="ECO:0000256" key="1">
    <source>
        <dbReference type="ARBA" id="ARBA00010272"/>
    </source>
</evidence>
<dbReference type="InterPro" id="IPR051614">
    <property type="entry name" value="UPF0045_domain"/>
</dbReference>
<evidence type="ECO:0000313" key="4">
    <source>
        <dbReference type="Proteomes" id="UP000437748"/>
    </source>
</evidence>
<dbReference type="OrthoDB" id="5886358at2"/>
<name>A0A6N6VUI7_9BACT</name>
<dbReference type="GO" id="GO:0005829">
    <property type="term" value="C:cytosol"/>
    <property type="evidence" value="ECO:0007669"/>
    <property type="project" value="TreeGrafter"/>
</dbReference>
<dbReference type="Pfam" id="PF01910">
    <property type="entry name" value="Thiamine_BP"/>
    <property type="match status" value="1"/>
</dbReference>
<comment type="caution">
    <text evidence="3">The sequence shown here is derived from an EMBL/GenBank/DDBJ whole genome shotgun (WGS) entry which is preliminary data.</text>
</comment>
<dbReference type="Proteomes" id="UP000437748">
    <property type="component" value="Unassembled WGS sequence"/>
</dbReference>
<sequence length="101" mass="11358">MIQKTNPTISMAFQVIPKVPDGLNSYEIVDKAIEVVQKSGIKYEVGPMETTLEGTQDQLLELIKQAQDACIQNGALEVMTYIKIHYRPTGVSISEKIEKYR</sequence>
<dbReference type="PANTHER" id="PTHR33777">
    <property type="entry name" value="UPF0045 PROTEIN ECM15"/>
    <property type="match status" value="1"/>
</dbReference>
<protein>
    <submittedName>
        <fullName evidence="3">Thiamine-binding protein</fullName>
    </submittedName>
</protein>
<accession>A0A6N6VUI7</accession>
<feature type="domain" description="Thiamine-binding protein" evidence="2">
    <location>
        <begin position="11"/>
        <end position="100"/>
    </location>
</feature>
<dbReference type="PANTHER" id="PTHR33777:SF1">
    <property type="entry name" value="UPF0045 PROTEIN ECM15"/>
    <property type="match status" value="1"/>
</dbReference>
<proteinExistence type="inferred from homology"/>
<comment type="similarity">
    <text evidence="1">Belongs to the UPF0045 family.</text>
</comment>
<evidence type="ECO:0000313" key="3">
    <source>
        <dbReference type="EMBL" id="KAB8036552.1"/>
    </source>
</evidence>
<dbReference type="AlphaFoldDB" id="A0A6N6VUI7"/>
<dbReference type="EMBL" id="WFLM01000006">
    <property type="protein sequence ID" value="KAB8036552.1"/>
    <property type="molecule type" value="Genomic_DNA"/>
</dbReference>
<dbReference type="InterPro" id="IPR029756">
    <property type="entry name" value="MTH1187/YkoF-like"/>
</dbReference>
<evidence type="ECO:0000259" key="2">
    <source>
        <dbReference type="Pfam" id="PF01910"/>
    </source>
</evidence>
<dbReference type="SUPFAM" id="SSF89957">
    <property type="entry name" value="MTH1187/YkoF-like"/>
    <property type="match status" value="1"/>
</dbReference>
<gene>
    <name evidence="3" type="ORF">GCL60_15310</name>
</gene>
<dbReference type="Gene3D" id="3.30.70.930">
    <property type="match status" value="1"/>
</dbReference>
<organism evidence="3 4">
    <name type="scientific">Silvanigrella paludirubra</name>
    <dbReference type="NCBI Taxonomy" id="2499159"/>
    <lineage>
        <taxon>Bacteria</taxon>
        <taxon>Pseudomonadati</taxon>
        <taxon>Bdellovibrionota</taxon>
        <taxon>Oligoflexia</taxon>
        <taxon>Silvanigrellales</taxon>
        <taxon>Silvanigrellaceae</taxon>
        <taxon>Silvanigrella</taxon>
    </lineage>
</organism>
<dbReference type="InterPro" id="IPR002767">
    <property type="entry name" value="Thiamine_BP"/>
</dbReference>